<keyword evidence="8" id="KW-0413">Isomerase</keyword>
<sequence length="631" mass="71809">MHTPKHILNTYWGHSEFRGSQEEVITAILENKDVLALMPTGGGKSVCFQVPALVMEGICIVVSPLVALIQNQVNSLRNKGIKAIALTGGIPQNEIIDLLDNCCFGNYKFLYLSPERLKQELVQERIQQMPVNLIAIDEAHCISQWGHDFRPAYLECAKLRKLAPESPIIALTATATQTVADDIIESLLFSEPLVVKDSFARKNIAFGVLWADDKKYRLRSWCAKIQNSAIVYVSTRRAAQELCSYLVGQGISTTFFHGGISKEDKQKRLDLWLRNTVKVMVATNAFGMGIDKPDVELIVHYQIPDCIENYFQEAGRAGRNGASAKAILLTNKTDEQQVKNQFLSVLPDTAFIKMVYNKLNNYFQISYGELPETEFLLNFNAFCETYKLNTLLAFNAFRILDQYSVISLNESFFKKTIVQVLVGKQQLFEYLEKNQGLVPIVQTILRTYGGVFDFLTKINPFLIAKKAETNEARVTRVLEQLQKDAIIDYDAQESDLSLVFLVPREDDITINSFAKKVQERHRLKETQIDSMLAYVKNDQQCRNKQLLHYFEEEVRINCGICDVCRRISVKAETNSEAIMNDIIKLLNFKNSGSRSLIASLNYEENLVLEGIKMLLEDRRIKINSRNEYEIV</sequence>
<dbReference type="Pfam" id="PF16124">
    <property type="entry name" value="RecQ_Zn_bind"/>
    <property type="match status" value="1"/>
</dbReference>
<keyword evidence="2" id="KW-0479">Metal-binding</keyword>
<dbReference type="GO" id="GO:0009378">
    <property type="term" value="F:four-way junction helicase activity"/>
    <property type="evidence" value="ECO:0007669"/>
    <property type="project" value="TreeGrafter"/>
</dbReference>
<dbReference type="InterPro" id="IPR011545">
    <property type="entry name" value="DEAD/DEAH_box_helicase_dom"/>
</dbReference>
<dbReference type="GO" id="GO:0043590">
    <property type="term" value="C:bacterial nucleoid"/>
    <property type="evidence" value="ECO:0007669"/>
    <property type="project" value="TreeGrafter"/>
</dbReference>
<keyword evidence="5 15" id="KW-0347">Helicase</keyword>
<comment type="similarity">
    <text evidence="1">Belongs to the helicase family. RecQ subfamily.</text>
</comment>
<evidence type="ECO:0000256" key="6">
    <source>
        <dbReference type="ARBA" id="ARBA00022840"/>
    </source>
</evidence>
<dbReference type="GO" id="GO:0006281">
    <property type="term" value="P:DNA repair"/>
    <property type="evidence" value="ECO:0007669"/>
    <property type="project" value="TreeGrafter"/>
</dbReference>
<dbReference type="EMBL" id="CP040710">
    <property type="protein sequence ID" value="QCW99711.1"/>
    <property type="molecule type" value="Genomic_DNA"/>
</dbReference>
<organism evidence="15 16">
    <name type="scientific">Aggregatimonas sangjinii</name>
    <dbReference type="NCBI Taxonomy" id="2583587"/>
    <lineage>
        <taxon>Bacteria</taxon>
        <taxon>Pseudomonadati</taxon>
        <taxon>Bacteroidota</taxon>
        <taxon>Flavobacteriia</taxon>
        <taxon>Flavobacteriales</taxon>
        <taxon>Flavobacteriaceae</taxon>
        <taxon>Aggregatimonas</taxon>
    </lineage>
</organism>
<dbReference type="PANTHER" id="PTHR13710:SF105">
    <property type="entry name" value="ATP-DEPENDENT DNA HELICASE Q1"/>
    <property type="match status" value="1"/>
</dbReference>
<keyword evidence="7" id="KW-0238">DNA-binding</keyword>
<keyword evidence="3" id="KW-0547">Nucleotide-binding</keyword>
<evidence type="ECO:0000256" key="12">
    <source>
        <dbReference type="ARBA" id="ARBA00044550"/>
    </source>
</evidence>
<dbReference type="FunFam" id="3.40.50.300:FF:001389">
    <property type="entry name" value="ATP-dependent DNA helicase RecQ"/>
    <property type="match status" value="1"/>
</dbReference>
<dbReference type="EC" id="5.6.2.4" evidence="10"/>
<dbReference type="GO" id="GO:0016787">
    <property type="term" value="F:hydrolase activity"/>
    <property type="evidence" value="ECO:0007669"/>
    <property type="project" value="UniProtKB-KW"/>
</dbReference>
<dbReference type="AlphaFoldDB" id="A0A5B7SNJ4"/>
<evidence type="ECO:0000313" key="16">
    <source>
        <dbReference type="Proteomes" id="UP000310017"/>
    </source>
</evidence>
<dbReference type="PANTHER" id="PTHR13710">
    <property type="entry name" value="DNA HELICASE RECQ FAMILY MEMBER"/>
    <property type="match status" value="1"/>
</dbReference>
<dbReference type="Pfam" id="PF00271">
    <property type="entry name" value="Helicase_C"/>
    <property type="match status" value="1"/>
</dbReference>
<dbReference type="NCBIfam" id="TIGR00614">
    <property type="entry name" value="recQ_fam"/>
    <property type="match status" value="1"/>
</dbReference>
<evidence type="ECO:0000256" key="3">
    <source>
        <dbReference type="ARBA" id="ARBA00022741"/>
    </source>
</evidence>
<accession>A0A5B7SNJ4</accession>
<comment type="catalytic activity">
    <reaction evidence="9">
        <text>Couples ATP hydrolysis with the unwinding of duplex DNA by translocating in the 3'-5' direction.</text>
        <dbReference type="EC" id="5.6.2.4"/>
    </reaction>
</comment>
<dbReference type="RefSeq" id="WP_138852063.1">
    <property type="nucleotide sequence ID" value="NZ_CP040710.1"/>
</dbReference>
<evidence type="ECO:0000313" key="15">
    <source>
        <dbReference type="EMBL" id="QCW99711.1"/>
    </source>
</evidence>
<dbReference type="InterPro" id="IPR032284">
    <property type="entry name" value="RecQ_Zn-bd"/>
</dbReference>
<dbReference type="Pfam" id="PF00270">
    <property type="entry name" value="DEAD"/>
    <property type="match status" value="1"/>
</dbReference>
<dbReference type="OrthoDB" id="9763310at2"/>
<dbReference type="SUPFAM" id="SSF52540">
    <property type="entry name" value="P-loop containing nucleoside triphosphate hydrolases"/>
    <property type="match status" value="1"/>
</dbReference>
<proteinExistence type="inferred from homology"/>
<gene>
    <name evidence="15" type="ORF">FGM00_06210</name>
</gene>
<keyword evidence="6" id="KW-0067">ATP-binding</keyword>
<protein>
    <recommendedName>
        <fullName evidence="11">ATP-dependent DNA helicase RecQ</fullName>
        <ecNumber evidence="10">5.6.2.4</ecNumber>
    </recommendedName>
    <alternativeName>
        <fullName evidence="12">DNA 3'-5' helicase RecQ</fullName>
    </alternativeName>
</protein>
<dbReference type="PROSITE" id="PS51192">
    <property type="entry name" value="HELICASE_ATP_BIND_1"/>
    <property type="match status" value="1"/>
</dbReference>
<dbReference type="InterPro" id="IPR001650">
    <property type="entry name" value="Helicase_C-like"/>
</dbReference>
<evidence type="ECO:0000259" key="13">
    <source>
        <dbReference type="PROSITE" id="PS51192"/>
    </source>
</evidence>
<dbReference type="InterPro" id="IPR014001">
    <property type="entry name" value="Helicase_ATP-bd"/>
</dbReference>
<dbReference type="Proteomes" id="UP000310017">
    <property type="component" value="Chromosome"/>
</dbReference>
<keyword evidence="4" id="KW-0378">Hydrolase</keyword>
<evidence type="ECO:0000256" key="11">
    <source>
        <dbReference type="ARBA" id="ARBA00044535"/>
    </source>
</evidence>
<dbReference type="InterPro" id="IPR027417">
    <property type="entry name" value="P-loop_NTPase"/>
</dbReference>
<name>A0A5B7SNJ4_9FLAO</name>
<evidence type="ECO:0000256" key="7">
    <source>
        <dbReference type="ARBA" id="ARBA00023125"/>
    </source>
</evidence>
<dbReference type="PROSITE" id="PS51194">
    <property type="entry name" value="HELICASE_CTER"/>
    <property type="match status" value="1"/>
</dbReference>
<dbReference type="SMART" id="SM00487">
    <property type="entry name" value="DEXDc"/>
    <property type="match status" value="1"/>
</dbReference>
<dbReference type="Gene3D" id="3.40.50.300">
    <property type="entry name" value="P-loop containing nucleotide triphosphate hydrolases"/>
    <property type="match status" value="2"/>
</dbReference>
<reference evidence="15 16" key="1">
    <citation type="submission" date="2019-05" db="EMBL/GenBank/DDBJ databases">
        <title>Genome sequencing of F202Z8.</title>
        <authorList>
            <person name="Kwon Y.M."/>
        </authorList>
    </citation>
    <scope>NUCLEOTIDE SEQUENCE [LARGE SCALE GENOMIC DNA]</scope>
    <source>
        <strain evidence="15 16">F202Z8</strain>
    </source>
</reference>
<feature type="domain" description="Helicase ATP-binding" evidence="13">
    <location>
        <begin position="25"/>
        <end position="193"/>
    </location>
</feature>
<dbReference type="GO" id="GO:0006310">
    <property type="term" value="P:DNA recombination"/>
    <property type="evidence" value="ECO:0007669"/>
    <property type="project" value="InterPro"/>
</dbReference>
<dbReference type="Gene3D" id="1.10.10.10">
    <property type="entry name" value="Winged helix-like DNA-binding domain superfamily/Winged helix DNA-binding domain"/>
    <property type="match status" value="1"/>
</dbReference>
<dbReference type="InterPro" id="IPR004589">
    <property type="entry name" value="DNA_helicase_ATP-dep_RecQ"/>
</dbReference>
<evidence type="ECO:0000256" key="2">
    <source>
        <dbReference type="ARBA" id="ARBA00022723"/>
    </source>
</evidence>
<evidence type="ECO:0000256" key="5">
    <source>
        <dbReference type="ARBA" id="ARBA00022806"/>
    </source>
</evidence>
<evidence type="ECO:0000256" key="10">
    <source>
        <dbReference type="ARBA" id="ARBA00034808"/>
    </source>
</evidence>
<evidence type="ECO:0000259" key="14">
    <source>
        <dbReference type="PROSITE" id="PS51194"/>
    </source>
</evidence>
<feature type="domain" description="Helicase C-terminal" evidence="14">
    <location>
        <begin position="217"/>
        <end position="378"/>
    </location>
</feature>
<dbReference type="GO" id="GO:0030894">
    <property type="term" value="C:replisome"/>
    <property type="evidence" value="ECO:0007669"/>
    <property type="project" value="TreeGrafter"/>
</dbReference>
<dbReference type="GO" id="GO:0046872">
    <property type="term" value="F:metal ion binding"/>
    <property type="evidence" value="ECO:0007669"/>
    <property type="project" value="UniProtKB-KW"/>
</dbReference>
<evidence type="ECO:0000256" key="4">
    <source>
        <dbReference type="ARBA" id="ARBA00022801"/>
    </source>
</evidence>
<dbReference type="GO" id="GO:0043138">
    <property type="term" value="F:3'-5' DNA helicase activity"/>
    <property type="evidence" value="ECO:0007669"/>
    <property type="project" value="UniProtKB-EC"/>
</dbReference>
<dbReference type="SMART" id="SM00490">
    <property type="entry name" value="HELICc"/>
    <property type="match status" value="1"/>
</dbReference>
<evidence type="ECO:0000256" key="8">
    <source>
        <dbReference type="ARBA" id="ARBA00023235"/>
    </source>
</evidence>
<keyword evidence="16" id="KW-1185">Reference proteome</keyword>
<dbReference type="KEGG" id="asag:FGM00_06210"/>
<dbReference type="CDD" id="cd17920">
    <property type="entry name" value="DEXHc_RecQ"/>
    <property type="match status" value="1"/>
</dbReference>
<dbReference type="InterPro" id="IPR036388">
    <property type="entry name" value="WH-like_DNA-bd_sf"/>
</dbReference>
<evidence type="ECO:0000256" key="1">
    <source>
        <dbReference type="ARBA" id="ARBA00005446"/>
    </source>
</evidence>
<evidence type="ECO:0000256" key="9">
    <source>
        <dbReference type="ARBA" id="ARBA00034617"/>
    </source>
</evidence>
<dbReference type="GO" id="GO:0003677">
    <property type="term" value="F:DNA binding"/>
    <property type="evidence" value="ECO:0007669"/>
    <property type="project" value="UniProtKB-KW"/>
</dbReference>
<dbReference type="GO" id="GO:0005737">
    <property type="term" value="C:cytoplasm"/>
    <property type="evidence" value="ECO:0007669"/>
    <property type="project" value="TreeGrafter"/>
</dbReference>
<dbReference type="GO" id="GO:0005524">
    <property type="term" value="F:ATP binding"/>
    <property type="evidence" value="ECO:0007669"/>
    <property type="project" value="UniProtKB-KW"/>
</dbReference>